<keyword evidence="1" id="KW-0812">Transmembrane</keyword>
<keyword evidence="4" id="KW-1185">Reference proteome</keyword>
<gene>
    <name evidence="3" type="ORF">GC106_47650</name>
</gene>
<dbReference type="Proteomes" id="UP000763557">
    <property type="component" value="Unassembled WGS sequence"/>
</dbReference>
<reference evidence="3 4" key="1">
    <citation type="submission" date="2020-01" db="EMBL/GenBank/DDBJ databases">
        <title>Kibdelosporangium persica a novel Actinomycetes from a hot desert in Iran.</title>
        <authorList>
            <person name="Safaei N."/>
            <person name="Zaburannyi N."/>
            <person name="Mueller R."/>
            <person name="Wink J."/>
        </authorList>
    </citation>
    <scope>NUCLEOTIDE SEQUENCE [LARGE SCALE GENOMIC DNA]</scope>
    <source>
        <strain evidence="3 4">4NS15</strain>
    </source>
</reference>
<name>A0ABX2F847_9PSEU</name>
<feature type="domain" description="DUF1707" evidence="2">
    <location>
        <begin position="8"/>
        <end position="60"/>
    </location>
</feature>
<evidence type="ECO:0000256" key="1">
    <source>
        <dbReference type="SAM" id="Phobius"/>
    </source>
</evidence>
<organism evidence="3 4">
    <name type="scientific">Kibdelosporangium persicum</name>
    <dbReference type="NCBI Taxonomy" id="2698649"/>
    <lineage>
        <taxon>Bacteria</taxon>
        <taxon>Bacillati</taxon>
        <taxon>Actinomycetota</taxon>
        <taxon>Actinomycetes</taxon>
        <taxon>Pseudonocardiales</taxon>
        <taxon>Pseudonocardiaceae</taxon>
        <taxon>Kibdelosporangium</taxon>
    </lineage>
</organism>
<keyword evidence="1" id="KW-1133">Transmembrane helix</keyword>
<evidence type="ECO:0000313" key="3">
    <source>
        <dbReference type="EMBL" id="NRN67525.1"/>
    </source>
</evidence>
<evidence type="ECO:0000259" key="2">
    <source>
        <dbReference type="Pfam" id="PF08044"/>
    </source>
</evidence>
<sequence>MGKGDGTIRISDAEREAAVATLGVHMSTGRLDLAEYEDRCGLAAAARTRADLEALFEDLPAPHPDLSSATRPADLVKRTGQLVSRSTGRQAETPATAALDAVAGLAFMLGIPGAILLTIFLGMWWVFIPVAAVLVIAGSLSDAAKKRSQISE</sequence>
<accession>A0ABX2F847</accession>
<protein>
    <recommendedName>
        <fullName evidence="2">DUF1707 domain-containing protein</fullName>
    </recommendedName>
</protein>
<keyword evidence="1" id="KW-0472">Membrane</keyword>
<comment type="caution">
    <text evidence="3">The sequence shown here is derived from an EMBL/GenBank/DDBJ whole genome shotgun (WGS) entry which is preliminary data.</text>
</comment>
<dbReference type="RefSeq" id="WP_173135554.1">
    <property type="nucleotide sequence ID" value="NZ_CBCSGW010000049.1"/>
</dbReference>
<feature type="transmembrane region" description="Helical" evidence="1">
    <location>
        <begin position="123"/>
        <end position="141"/>
    </location>
</feature>
<proteinExistence type="predicted"/>
<dbReference type="InterPro" id="IPR012551">
    <property type="entry name" value="DUF1707_SHOCT-like"/>
</dbReference>
<evidence type="ECO:0000313" key="4">
    <source>
        <dbReference type="Proteomes" id="UP000763557"/>
    </source>
</evidence>
<dbReference type="EMBL" id="JAAATY010000015">
    <property type="protein sequence ID" value="NRN67525.1"/>
    <property type="molecule type" value="Genomic_DNA"/>
</dbReference>
<dbReference type="Pfam" id="PF08044">
    <property type="entry name" value="DUF1707"/>
    <property type="match status" value="1"/>
</dbReference>